<reference evidence="1" key="1">
    <citation type="submission" date="2022-07" db="EMBL/GenBank/DDBJ databases">
        <title>Genome Sequence of Leucocoprinus birnbaumii.</title>
        <authorList>
            <person name="Buettner E."/>
        </authorList>
    </citation>
    <scope>NUCLEOTIDE SEQUENCE</scope>
    <source>
        <strain evidence="1">VT141</strain>
    </source>
</reference>
<sequence>MPEDLWRIEKNKLILRRPFSSSDLGILQKYAPRVRVFCPPGNVPGQDRISLSIFQALAMMYARQPLFPNLEVLRWDQTRASHLFAFTPLFLSNRLKILQLRLPRLSVEQLSFFITLPVLVPNVKVLNLSLESQAWSHQDNDRTLTESLCQWSCLASLTIQDISIDDLFCIAKLPKLSCLFIRHNGPAWQKYSSNASGFAQLSGFTNLQHPFSMLQSLALDDFTSSLRGLNEILRLFRDALLVDLLINMKPDQDTMDNLQELFRVLMQRCDHMPLRRFSFRFTTEIRSKSISFTLFSPLMKFTSLNFVEIGGPAAVVVVEEQANQIASSWPNLRALKLGSVLNRQIPPKLMKLSALLLLSRNCPNLHTLEVAVNAADATEHDSLTKCPEDFRGVRNYMLKNLSVGASPIQNKEFIAIFLSEIYPAVKVTSKNPDDRAAARRWEYVGNVLLPMIVGARKRERDFLGVENSSSRGNLKGRATSEEQADPWFPIKDDISYIRALEGRQVLKFEWPKE</sequence>
<name>A0AAD5W4L7_9AGAR</name>
<gene>
    <name evidence="1" type="ORF">NP233_g172</name>
</gene>
<dbReference type="AlphaFoldDB" id="A0AAD5W4L7"/>
<proteinExistence type="predicted"/>
<dbReference type="Proteomes" id="UP001213000">
    <property type="component" value="Unassembled WGS sequence"/>
</dbReference>
<organism evidence="1 2">
    <name type="scientific">Leucocoprinus birnbaumii</name>
    <dbReference type="NCBI Taxonomy" id="56174"/>
    <lineage>
        <taxon>Eukaryota</taxon>
        <taxon>Fungi</taxon>
        <taxon>Dikarya</taxon>
        <taxon>Basidiomycota</taxon>
        <taxon>Agaricomycotina</taxon>
        <taxon>Agaricomycetes</taxon>
        <taxon>Agaricomycetidae</taxon>
        <taxon>Agaricales</taxon>
        <taxon>Agaricineae</taxon>
        <taxon>Agaricaceae</taxon>
        <taxon>Leucocoprinus</taxon>
    </lineage>
</organism>
<accession>A0AAD5W4L7</accession>
<comment type="caution">
    <text evidence="1">The sequence shown here is derived from an EMBL/GenBank/DDBJ whole genome shotgun (WGS) entry which is preliminary data.</text>
</comment>
<protein>
    <submittedName>
        <fullName evidence="1">Uncharacterized protein</fullName>
    </submittedName>
</protein>
<dbReference type="SUPFAM" id="SSF52047">
    <property type="entry name" value="RNI-like"/>
    <property type="match status" value="1"/>
</dbReference>
<dbReference type="EMBL" id="JANIEX010000004">
    <property type="protein sequence ID" value="KAJ3576839.1"/>
    <property type="molecule type" value="Genomic_DNA"/>
</dbReference>
<evidence type="ECO:0000313" key="1">
    <source>
        <dbReference type="EMBL" id="KAJ3576839.1"/>
    </source>
</evidence>
<evidence type="ECO:0000313" key="2">
    <source>
        <dbReference type="Proteomes" id="UP001213000"/>
    </source>
</evidence>
<keyword evidence="2" id="KW-1185">Reference proteome</keyword>